<dbReference type="GeneID" id="43683315"/>
<dbReference type="STRING" id="29495.EA26_08930"/>
<feature type="domain" description="DSBA-like thioredoxin" evidence="1">
    <location>
        <begin position="6"/>
        <end position="180"/>
    </location>
</feature>
<dbReference type="AlphaFoldDB" id="A0A099LUW2"/>
<dbReference type="GO" id="GO:0016491">
    <property type="term" value="F:oxidoreductase activity"/>
    <property type="evidence" value="ECO:0007669"/>
    <property type="project" value="InterPro"/>
</dbReference>
<evidence type="ECO:0000259" key="1">
    <source>
        <dbReference type="Pfam" id="PF01323"/>
    </source>
</evidence>
<keyword evidence="3" id="KW-1185">Reference proteome</keyword>
<dbReference type="PANTHER" id="PTHR13887">
    <property type="entry name" value="GLUTATHIONE S-TRANSFERASE KAPPA"/>
    <property type="match status" value="1"/>
</dbReference>
<dbReference type="CDD" id="cd03025">
    <property type="entry name" value="DsbA_FrnE_like"/>
    <property type="match status" value="1"/>
</dbReference>
<proteinExistence type="predicted"/>
<dbReference type="GO" id="GO:0016853">
    <property type="term" value="F:isomerase activity"/>
    <property type="evidence" value="ECO:0007669"/>
    <property type="project" value="UniProtKB-KW"/>
</dbReference>
<gene>
    <name evidence="2" type="ORF">EA26_08930</name>
</gene>
<reference evidence="2 3" key="1">
    <citation type="submission" date="2014-04" db="EMBL/GenBank/DDBJ databases">
        <title>Genome sequencing of Vibrio navarrensis strains.</title>
        <authorList>
            <person name="Gladney L.M."/>
            <person name="Katz L.S."/>
            <person name="Marino-Ramirez L."/>
            <person name="Jordan I.K."/>
        </authorList>
    </citation>
    <scope>NUCLEOTIDE SEQUENCE [LARGE SCALE GENOMIC DNA]</scope>
    <source>
        <strain evidence="2 3">ATCC 51183</strain>
    </source>
</reference>
<dbReference type="EMBL" id="JMCG01000001">
    <property type="protein sequence ID" value="KGK11424.1"/>
    <property type="molecule type" value="Genomic_DNA"/>
</dbReference>
<dbReference type="InterPro" id="IPR001853">
    <property type="entry name" value="DSBA-like_thioredoxin_dom"/>
</dbReference>
<evidence type="ECO:0000313" key="3">
    <source>
        <dbReference type="Proteomes" id="UP000029994"/>
    </source>
</evidence>
<dbReference type="Proteomes" id="UP000029994">
    <property type="component" value="Unassembled WGS sequence"/>
</dbReference>
<accession>A0A099LUW2</accession>
<name>A0A099LUW2_9VIBR</name>
<evidence type="ECO:0000313" key="2">
    <source>
        <dbReference type="EMBL" id="KGK11424.1"/>
    </source>
</evidence>
<dbReference type="RefSeq" id="WP_039426810.1">
    <property type="nucleotide sequence ID" value="NZ_CP046792.1"/>
</dbReference>
<keyword evidence="2" id="KW-0413">Isomerase</keyword>
<comment type="caution">
    <text evidence="2">The sequence shown here is derived from an EMBL/GenBank/DDBJ whole genome shotgun (WGS) entry which is preliminary data.</text>
</comment>
<dbReference type="PANTHER" id="PTHR13887:SF51">
    <property type="entry name" value="DSBA FAMILY PROTEIN"/>
    <property type="match status" value="1"/>
</dbReference>
<dbReference type="eggNOG" id="COG3531">
    <property type="taxonomic scope" value="Bacteria"/>
</dbReference>
<dbReference type="Pfam" id="PF01323">
    <property type="entry name" value="DSBA"/>
    <property type="match status" value="1"/>
</dbReference>
<sequence>MVKVHYIFDPMCGWCFGATSLMAELAHHPEIELLLHPGGMMQRAPISVDFRQHILQADQRITAQTGQAFGEAYLKRVSSGAPLILDSYQTAQAIIAAEQVGIAAFEMLKAIQKAHYIDGKLVASEETLSELALQLGADQDAWQQAMQAASTKVDSQVANTRRLMEQYGQGGFPSLLVEQQGQMRSVRPSDFYGQSQRWKSFWQQVVNH</sequence>
<dbReference type="InterPro" id="IPR036249">
    <property type="entry name" value="Thioredoxin-like_sf"/>
</dbReference>
<dbReference type="Gene3D" id="3.40.30.10">
    <property type="entry name" value="Glutaredoxin"/>
    <property type="match status" value="1"/>
</dbReference>
<organism evidence="2 3">
    <name type="scientific">Vibrio navarrensis</name>
    <dbReference type="NCBI Taxonomy" id="29495"/>
    <lineage>
        <taxon>Bacteria</taxon>
        <taxon>Pseudomonadati</taxon>
        <taxon>Pseudomonadota</taxon>
        <taxon>Gammaproteobacteria</taxon>
        <taxon>Vibrionales</taxon>
        <taxon>Vibrionaceae</taxon>
        <taxon>Vibrio</taxon>
    </lineage>
</organism>
<protein>
    <submittedName>
        <fullName evidence="2">Protein-disulfide isomerase</fullName>
    </submittedName>
</protein>
<dbReference type="SUPFAM" id="SSF52833">
    <property type="entry name" value="Thioredoxin-like"/>
    <property type="match status" value="1"/>
</dbReference>